<dbReference type="InterPro" id="IPR036388">
    <property type="entry name" value="WH-like_DNA-bd_sf"/>
</dbReference>
<evidence type="ECO:0000313" key="3">
    <source>
        <dbReference type="EMBL" id="KGF48086.1"/>
    </source>
</evidence>
<dbReference type="SMART" id="SM00465">
    <property type="entry name" value="GIYc"/>
    <property type="match status" value="1"/>
</dbReference>
<dbReference type="Pfam" id="PF07460">
    <property type="entry name" value="NUMOD3"/>
    <property type="match status" value="1"/>
</dbReference>
<dbReference type="Gene3D" id="1.10.10.10">
    <property type="entry name" value="Winged helix-like DNA-binding domain superfamily/Winged helix DNA-binding domain"/>
    <property type="match status" value="1"/>
</dbReference>
<accession>A0A096AN19</accession>
<comment type="similarity">
    <text evidence="1">To endonucleases of group I introns of fungi and phage.</text>
</comment>
<dbReference type="InterPro" id="IPR000305">
    <property type="entry name" value="GIY-YIG_endonuc"/>
</dbReference>
<dbReference type="SUPFAM" id="SSF64496">
    <property type="entry name" value="DNA-binding domain of intron-encoded endonucleases"/>
    <property type="match status" value="1"/>
</dbReference>
<organism evidence="3 4">
    <name type="scientific">Veillonella montpellierensis DNF00314</name>
    <dbReference type="NCBI Taxonomy" id="1401067"/>
    <lineage>
        <taxon>Bacteria</taxon>
        <taxon>Bacillati</taxon>
        <taxon>Bacillota</taxon>
        <taxon>Negativicutes</taxon>
        <taxon>Veillonellales</taxon>
        <taxon>Veillonellaceae</taxon>
        <taxon>Veillonella</taxon>
    </lineage>
</organism>
<dbReference type="SUPFAM" id="SSF82771">
    <property type="entry name" value="GIY-YIG endonuclease"/>
    <property type="match status" value="1"/>
</dbReference>
<dbReference type="InterPro" id="IPR006350">
    <property type="entry name" value="Intron_endoG1"/>
</dbReference>
<feature type="domain" description="GIY-YIG" evidence="2">
    <location>
        <begin position="1"/>
        <end position="86"/>
    </location>
</feature>
<dbReference type="SMART" id="SM00496">
    <property type="entry name" value="IENR2"/>
    <property type="match status" value="2"/>
</dbReference>
<dbReference type="Pfam" id="PF22083">
    <property type="entry name" value="I-HmuI_NUMOD-like"/>
    <property type="match status" value="1"/>
</dbReference>
<dbReference type="Pfam" id="PF01541">
    <property type="entry name" value="GIY-YIG"/>
    <property type="match status" value="1"/>
</dbReference>
<evidence type="ECO:0000313" key="4">
    <source>
        <dbReference type="Proteomes" id="UP000029628"/>
    </source>
</evidence>
<protein>
    <recommendedName>
        <fullName evidence="2">GIY-YIG domain-containing protein</fullName>
    </recommendedName>
</protein>
<gene>
    <name evidence="3" type="ORF">HMPREF0872_00315</name>
</gene>
<proteinExistence type="predicted"/>
<comment type="caution">
    <text evidence="3">The sequence shown here is derived from an EMBL/GenBank/DDBJ whole genome shotgun (WGS) entry which is preliminary data.</text>
</comment>
<dbReference type="Gene3D" id="3.40.1440.10">
    <property type="entry name" value="GIY-YIG endonuclease"/>
    <property type="match status" value="1"/>
</dbReference>
<dbReference type="InterPro" id="IPR054307">
    <property type="entry name" value="I-HmuI_NUMOD-like"/>
</dbReference>
<dbReference type="GO" id="GO:0003677">
    <property type="term" value="F:DNA binding"/>
    <property type="evidence" value="ECO:0007669"/>
    <property type="project" value="InterPro"/>
</dbReference>
<dbReference type="PROSITE" id="PS50164">
    <property type="entry name" value="GIY_YIG"/>
    <property type="match status" value="1"/>
</dbReference>
<keyword evidence="4" id="KW-1185">Reference proteome</keyword>
<dbReference type="InterPro" id="IPR035901">
    <property type="entry name" value="GIY-YIG_endonuc_sf"/>
</dbReference>
<dbReference type="RefSeq" id="WP_028257339.1">
    <property type="nucleotide sequence ID" value="NZ_JRNT01000005.1"/>
</dbReference>
<dbReference type="eggNOG" id="ENOG50338R3">
    <property type="taxonomic scope" value="Bacteria"/>
</dbReference>
<dbReference type="InterPro" id="IPR003611">
    <property type="entry name" value="NUMOD3"/>
</dbReference>
<dbReference type="NCBIfam" id="TIGR01453">
    <property type="entry name" value="grpIintron_endo"/>
    <property type="match status" value="1"/>
</dbReference>
<reference evidence="3 4" key="1">
    <citation type="submission" date="2014-07" db="EMBL/GenBank/DDBJ databases">
        <authorList>
            <person name="McCorrison J."/>
            <person name="Sanka R."/>
            <person name="Torralba M."/>
            <person name="Gillis M."/>
            <person name="Haft D.H."/>
            <person name="Methe B."/>
            <person name="Sutton G."/>
            <person name="Nelson K.E."/>
        </authorList>
    </citation>
    <scope>NUCLEOTIDE SEQUENCE [LARGE SCALE GENOMIC DNA]</scope>
    <source>
        <strain evidence="3 4">DNF00314</strain>
    </source>
</reference>
<evidence type="ECO:0000259" key="2">
    <source>
        <dbReference type="PROSITE" id="PS50164"/>
    </source>
</evidence>
<name>A0A096AN19_9FIRM</name>
<dbReference type="Proteomes" id="UP000029628">
    <property type="component" value="Unassembled WGS sequence"/>
</dbReference>
<dbReference type="EMBL" id="JRNT01000005">
    <property type="protein sequence ID" value="KGF48086.1"/>
    <property type="molecule type" value="Genomic_DNA"/>
</dbReference>
<sequence>MIIYRIKNLINGKVYIGQTVRTLDERMKEHLKKSSISPVGKDINSNGLENFEISVVEVCKTQSELDEAEKYWIKKENCLIPYGYNQCEGGFLNTTGYHHTDEAKSKMSNTKKNNYQGKGNPFFGKHHSEEQRLKWSVSRKGMKHVSSEKIQNIRNSHYTCKVLCVETNEIFNSIKEASDKYGLKATHITRVCKGKRKRTGGYHWKYIDNT</sequence>
<evidence type="ECO:0000256" key="1">
    <source>
        <dbReference type="ARBA" id="ARBA00010045"/>
    </source>
</evidence>
<dbReference type="GO" id="GO:0004519">
    <property type="term" value="F:endonuclease activity"/>
    <property type="evidence" value="ECO:0007669"/>
    <property type="project" value="InterPro"/>
</dbReference>
<dbReference type="AlphaFoldDB" id="A0A096AN19"/>
<dbReference type="CDD" id="cd10443">
    <property type="entry name" value="GIY-YIG_HE_Tlr8p_PBC-V_like"/>
    <property type="match status" value="1"/>
</dbReference>